<gene>
    <name evidence="2" type="ORF">E2636_04230</name>
</gene>
<proteinExistence type="predicted"/>
<reference evidence="2 3" key="1">
    <citation type="submission" date="2019-03" db="EMBL/GenBank/DDBJ databases">
        <title>Complete genome sequence of Paenisporosarcina antarctica CGMCC 1.6503T.</title>
        <authorList>
            <person name="Rong J.-C."/>
            <person name="Chi N.-Y."/>
            <person name="Zhang Q.-F."/>
        </authorList>
    </citation>
    <scope>NUCLEOTIDE SEQUENCE [LARGE SCALE GENOMIC DNA]</scope>
    <source>
        <strain evidence="2 3">CGMCC 1.6503</strain>
    </source>
</reference>
<dbReference type="KEGG" id="panc:E2636_04230"/>
<protein>
    <submittedName>
        <fullName evidence="2">Uncharacterized protein</fullName>
    </submittedName>
</protein>
<dbReference type="OrthoDB" id="2440478at2"/>
<evidence type="ECO:0000313" key="3">
    <source>
        <dbReference type="Proteomes" id="UP000294292"/>
    </source>
</evidence>
<dbReference type="EMBL" id="CP038015">
    <property type="protein sequence ID" value="QBP40385.1"/>
    <property type="molecule type" value="Genomic_DNA"/>
</dbReference>
<feature type="compositionally biased region" description="Low complexity" evidence="1">
    <location>
        <begin position="1"/>
        <end position="13"/>
    </location>
</feature>
<dbReference type="AlphaFoldDB" id="A0A4V1AMT4"/>
<evidence type="ECO:0000256" key="1">
    <source>
        <dbReference type="SAM" id="MobiDB-lite"/>
    </source>
</evidence>
<sequence>MTSNNTRNQQRQNKNMKKAKLDREEFGFGHDVSPDDLDTVGQNEAAKNNIKREPNHPVNNDKK</sequence>
<dbReference type="Proteomes" id="UP000294292">
    <property type="component" value="Chromosome"/>
</dbReference>
<name>A0A4V1AMT4_9BACL</name>
<accession>A0A4V1AMT4</accession>
<dbReference type="RefSeq" id="WP_134209115.1">
    <property type="nucleotide sequence ID" value="NZ_CP038015.1"/>
</dbReference>
<organism evidence="2 3">
    <name type="scientific">Paenisporosarcina antarctica</name>
    <dbReference type="NCBI Taxonomy" id="417367"/>
    <lineage>
        <taxon>Bacteria</taxon>
        <taxon>Bacillati</taxon>
        <taxon>Bacillota</taxon>
        <taxon>Bacilli</taxon>
        <taxon>Bacillales</taxon>
        <taxon>Caryophanaceae</taxon>
        <taxon>Paenisporosarcina</taxon>
    </lineage>
</organism>
<keyword evidence="3" id="KW-1185">Reference proteome</keyword>
<feature type="compositionally biased region" description="Basic and acidic residues" evidence="1">
    <location>
        <begin position="19"/>
        <end position="28"/>
    </location>
</feature>
<feature type="region of interest" description="Disordered" evidence="1">
    <location>
        <begin position="1"/>
        <end position="63"/>
    </location>
</feature>
<feature type="compositionally biased region" description="Basic and acidic residues" evidence="1">
    <location>
        <begin position="50"/>
        <end position="63"/>
    </location>
</feature>
<evidence type="ECO:0000313" key="2">
    <source>
        <dbReference type="EMBL" id="QBP40385.1"/>
    </source>
</evidence>